<gene>
    <name evidence="7" type="ORF">D7V78_14675</name>
    <name evidence="8" type="ORF">E5342_05105</name>
</gene>
<keyword evidence="2" id="KW-0201">Cytochrome c-type biogenesis</keyword>
<dbReference type="GO" id="GO:0017004">
    <property type="term" value="P:cytochrome complex assembly"/>
    <property type="evidence" value="ECO:0007669"/>
    <property type="project" value="UniProtKB-KW"/>
</dbReference>
<organism evidence="7 9">
    <name type="scientific">Parabacteroides distasonis</name>
    <dbReference type="NCBI Taxonomy" id="823"/>
    <lineage>
        <taxon>Bacteria</taxon>
        <taxon>Pseudomonadati</taxon>
        <taxon>Bacteroidota</taxon>
        <taxon>Bacteroidia</taxon>
        <taxon>Bacteroidales</taxon>
        <taxon>Tannerellaceae</taxon>
        <taxon>Parabacteroides</taxon>
    </lineage>
</organism>
<dbReference type="InterPro" id="IPR013766">
    <property type="entry name" value="Thioredoxin_domain"/>
</dbReference>
<dbReference type="SUPFAM" id="SSF52833">
    <property type="entry name" value="Thioredoxin-like"/>
    <property type="match status" value="1"/>
</dbReference>
<feature type="signal peptide" evidence="5">
    <location>
        <begin position="1"/>
        <end position="23"/>
    </location>
</feature>
<dbReference type="InterPro" id="IPR036249">
    <property type="entry name" value="Thioredoxin-like_sf"/>
</dbReference>
<dbReference type="PROSITE" id="PS51352">
    <property type="entry name" value="THIOREDOXIN_2"/>
    <property type="match status" value="1"/>
</dbReference>
<dbReference type="Gene3D" id="3.40.30.10">
    <property type="entry name" value="Glutaredoxin"/>
    <property type="match status" value="1"/>
</dbReference>
<dbReference type="CDD" id="cd02966">
    <property type="entry name" value="TlpA_like_family"/>
    <property type="match status" value="1"/>
</dbReference>
<dbReference type="EMBL" id="RAYI01000031">
    <property type="protein sequence ID" value="RLT72630.1"/>
    <property type="molecule type" value="Genomic_DNA"/>
</dbReference>
<dbReference type="Pfam" id="PF14289">
    <property type="entry name" value="DUF4369"/>
    <property type="match status" value="1"/>
</dbReference>
<dbReference type="AlphaFoldDB" id="A0A3L7ZRF7"/>
<dbReference type="InterPro" id="IPR000866">
    <property type="entry name" value="AhpC/TSA"/>
</dbReference>
<keyword evidence="3" id="KW-1015">Disulfide bond</keyword>
<evidence type="ECO:0000313" key="9">
    <source>
        <dbReference type="Proteomes" id="UP000278164"/>
    </source>
</evidence>
<dbReference type="PROSITE" id="PS51257">
    <property type="entry name" value="PROKAR_LIPOPROTEIN"/>
    <property type="match status" value="1"/>
</dbReference>
<evidence type="ECO:0000256" key="1">
    <source>
        <dbReference type="ARBA" id="ARBA00004196"/>
    </source>
</evidence>
<evidence type="ECO:0000313" key="10">
    <source>
        <dbReference type="Proteomes" id="UP000310032"/>
    </source>
</evidence>
<comment type="subcellular location">
    <subcellularLocation>
        <location evidence="1">Cell envelope</location>
    </subcellularLocation>
</comment>
<comment type="caution">
    <text evidence="7">The sequence shown here is derived from an EMBL/GenBank/DDBJ whole genome shotgun (WGS) entry which is preliminary data.</text>
</comment>
<keyword evidence="5" id="KW-0732">Signal</keyword>
<evidence type="ECO:0000256" key="4">
    <source>
        <dbReference type="ARBA" id="ARBA00023284"/>
    </source>
</evidence>
<evidence type="ECO:0000256" key="5">
    <source>
        <dbReference type="SAM" id="SignalP"/>
    </source>
</evidence>
<sequence>MKQISTNLLAVLCVILLLFTACKKNSDFTVEGVVSGADGQMMYLENVGVSTVELIDSVKLTAAGKFCFTKPRPAFPDFYRLRLNNQLINFSVDSTETISFVADAGTFATSYSVEGSENCKAIKNITLAQLDANQAIHRLRKELESGLVADSVYSRQVLEATEAYKEVAHKYIYSAPMSAAAYFALFQQIDGLLFFDLYDKNDSKAYGAVATSFDHYYPESPRAKHLYNLALQSIKVIRSQRPMDLDKVEKKEISFLEIELPDIHGENTKLSSVATGKVVLINFTAYMSEWSPALNMEFGDLYTKYHDKGLAIYQISLDNDLHFWKNAASNLPWACVRDPQSVYSQAAALYNVKQLPAIFILDRQGNLVKRVDDVKKLEADIKSVL</sequence>
<evidence type="ECO:0000256" key="3">
    <source>
        <dbReference type="ARBA" id="ARBA00023157"/>
    </source>
</evidence>
<dbReference type="RefSeq" id="WP_121736825.1">
    <property type="nucleotide sequence ID" value="NZ_QXXG01000022.1"/>
</dbReference>
<reference evidence="8 10" key="2">
    <citation type="submission" date="2019-04" db="EMBL/GenBank/DDBJ databases">
        <title>Microbes associate with the intestines of laboratory mice.</title>
        <authorList>
            <person name="Navarre W."/>
            <person name="Wong E."/>
            <person name="Huang K."/>
            <person name="Tropini C."/>
            <person name="Ng K."/>
            <person name="Yu B."/>
        </authorList>
    </citation>
    <scope>NUCLEOTIDE SEQUENCE [LARGE SCALE GENOMIC DNA]</scope>
    <source>
        <strain evidence="8 10">NM39_I3</strain>
    </source>
</reference>
<proteinExistence type="predicted"/>
<dbReference type="InterPro" id="IPR025380">
    <property type="entry name" value="DUF4369"/>
</dbReference>
<name>A0A3L7ZRF7_PARDI</name>
<dbReference type="Proteomes" id="UP000278164">
    <property type="component" value="Unassembled WGS sequence"/>
</dbReference>
<reference evidence="7 9" key="1">
    <citation type="submission" date="2018-09" db="EMBL/GenBank/DDBJ databases">
        <title>Murine metabolic-syndrome-specific gut microbial biobank.</title>
        <authorList>
            <person name="Liu C."/>
        </authorList>
    </citation>
    <scope>NUCLEOTIDE SEQUENCE [LARGE SCALE GENOMIC DNA]</scope>
    <source>
        <strain evidence="7 9">8-P5</strain>
    </source>
</reference>
<dbReference type="InterPro" id="IPR050553">
    <property type="entry name" value="Thioredoxin_ResA/DsbE_sf"/>
</dbReference>
<keyword evidence="4" id="KW-0676">Redox-active center</keyword>
<dbReference type="Pfam" id="PF00578">
    <property type="entry name" value="AhpC-TSA"/>
    <property type="match status" value="1"/>
</dbReference>
<dbReference type="EMBL" id="SRYM01000009">
    <property type="protein sequence ID" value="TGY60965.1"/>
    <property type="molecule type" value="Genomic_DNA"/>
</dbReference>
<accession>A0A3L7ZRF7</accession>
<dbReference type="GO" id="GO:0030313">
    <property type="term" value="C:cell envelope"/>
    <property type="evidence" value="ECO:0007669"/>
    <property type="project" value="UniProtKB-SubCell"/>
</dbReference>
<dbReference type="GO" id="GO:0016209">
    <property type="term" value="F:antioxidant activity"/>
    <property type="evidence" value="ECO:0007669"/>
    <property type="project" value="InterPro"/>
</dbReference>
<dbReference type="PANTHER" id="PTHR42852">
    <property type="entry name" value="THIOL:DISULFIDE INTERCHANGE PROTEIN DSBE"/>
    <property type="match status" value="1"/>
</dbReference>
<feature type="domain" description="Thioredoxin" evidence="6">
    <location>
        <begin position="249"/>
        <end position="385"/>
    </location>
</feature>
<dbReference type="Proteomes" id="UP000310032">
    <property type="component" value="Unassembled WGS sequence"/>
</dbReference>
<dbReference type="PANTHER" id="PTHR42852:SF6">
    <property type="entry name" value="THIOL:DISULFIDE INTERCHANGE PROTEIN DSBE"/>
    <property type="match status" value="1"/>
</dbReference>
<feature type="chain" id="PRO_5033380704" evidence="5">
    <location>
        <begin position="24"/>
        <end position="385"/>
    </location>
</feature>
<evidence type="ECO:0000313" key="7">
    <source>
        <dbReference type="EMBL" id="RLT72630.1"/>
    </source>
</evidence>
<evidence type="ECO:0000256" key="2">
    <source>
        <dbReference type="ARBA" id="ARBA00022748"/>
    </source>
</evidence>
<dbReference type="GO" id="GO:0016491">
    <property type="term" value="F:oxidoreductase activity"/>
    <property type="evidence" value="ECO:0007669"/>
    <property type="project" value="InterPro"/>
</dbReference>
<dbReference type="OrthoDB" id="6399635at2"/>
<evidence type="ECO:0000313" key="8">
    <source>
        <dbReference type="EMBL" id="TGY60965.1"/>
    </source>
</evidence>
<evidence type="ECO:0000259" key="6">
    <source>
        <dbReference type="PROSITE" id="PS51352"/>
    </source>
</evidence>
<protein>
    <submittedName>
        <fullName evidence="7">AhpC/TSA family protein</fullName>
    </submittedName>
</protein>